<dbReference type="FunCoup" id="A0A1B4XEK8">
    <property type="interactions" value="357"/>
</dbReference>
<dbReference type="PANTHER" id="PTHR33695:SF1">
    <property type="entry name" value="LIPOPROTEIN SIGNAL PEPTIDASE"/>
    <property type="match status" value="1"/>
</dbReference>
<sequence length="160" mass="17543">MRRFAWIAVVVLVFDQLTKYLAADYLARHGEIHLAPFLSFVLVHNTGAAFGFLSSAGGWQNIFFIVVAMAACVFILWMGRRLSTQDRLLAAGLMLVLGGALGNLVDRLIHGYVIDFIDVYYGTWHWPAFNIADSAITIGAGMLLLDALGSNSGKRHISAK</sequence>
<accession>A0A1B4XEK8</accession>
<keyword evidence="13" id="KW-1185">Reference proteome</keyword>
<keyword evidence="6 9" id="KW-0378">Hydrolase</keyword>
<dbReference type="AlphaFoldDB" id="A0A1B4XEK8"/>
<reference evidence="12 13" key="1">
    <citation type="submission" date="2015-05" db="EMBL/GenBank/DDBJ databases">
        <title>Complete genome sequence of a sulfur-oxidizing gammaproteobacterium strain HA5.</title>
        <authorList>
            <person name="Miura A."/>
            <person name="Kojima H."/>
            <person name="Fukui M."/>
        </authorList>
    </citation>
    <scope>NUCLEOTIDE SEQUENCE [LARGE SCALE GENOMIC DNA]</scope>
    <source>
        <strain evidence="12 13">HA5</strain>
    </source>
</reference>
<comment type="caution">
    <text evidence="9">Lacks conserved residue(s) required for the propagation of feature annotation.</text>
</comment>
<dbReference type="GO" id="GO:0004190">
    <property type="term" value="F:aspartic-type endopeptidase activity"/>
    <property type="evidence" value="ECO:0007669"/>
    <property type="project" value="UniProtKB-UniRule"/>
</dbReference>
<dbReference type="UniPathway" id="UPA00665"/>
<dbReference type="PROSITE" id="PS00855">
    <property type="entry name" value="SPASE_II"/>
    <property type="match status" value="1"/>
</dbReference>
<evidence type="ECO:0000256" key="6">
    <source>
        <dbReference type="ARBA" id="ARBA00022801"/>
    </source>
</evidence>
<feature type="transmembrane region" description="Helical" evidence="9">
    <location>
        <begin position="125"/>
        <end position="145"/>
    </location>
</feature>
<keyword evidence="2 9" id="KW-1003">Cell membrane</keyword>
<dbReference type="EC" id="3.4.23.36" evidence="9"/>
<comment type="catalytic activity">
    <reaction evidence="9 10">
        <text>Release of signal peptides from bacterial membrane prolipoproteins. Hydrolyzes -Xaa-Yaa-Zaa-|-(S,diacylglyceryl)Cys-, in which Xaa is hydrophobic (preferably Leu), and Yaa (Ala or Ser) and Zaa (Gly or Ala) have small, neutral side chains.</text>
        <dbReference type="EC" id="3.4.23.36"/>
    </reaction>
</comment>
<dbReference type="PANTHER" id="PTHR33695">
    <property type="entry name" value="LIPOPROTEIN SIGNAL PEPTIDASE"/>
    <property type="match status" value="1"/>
</dbReference>
<keyword evidence="8 9" id="KW-0472">Membrane</keyword>
<proteinExistence type="inferred from homology"/>
<evidence type="ECO:0000256" key="10">
    <source>
        <dbReference type="RuleBase" id="RU000594"/>
    </source>
</evidence>
<dbReference type="GO" id="GO:0006508">
    <property type="term" value="P:proteolysis"/>
    <property type="evidence" value="ECO:0007669"/>
    <property type="project" value="UniProtKB-KW"/>
</dbReference>
<gene>
    <name evidence="9" type="primary">lspA</name>
    <name evidence="12" type="ORF">SCL_0923</name>
</gene>
<dbReference type="Pfam" id="PF01252">
    <property type="entry name" value="Peptidase_A8"/>
    <property type="match status" value="1"/>
</dbReference>
<name>A0A1B4XEK8_9GAMM</name>
<feature type="active site" evidence="9">
    <location>
        <position position="115"/>
    </location>
</feature>
<keyword evidence="5 9" id="KW-0064">Aspartyl protease</keyword>
<comment type="function">
    <text evidence="9 10">This protein specifically catalyzes the removal of signal peptides from prolipoproteins.</text>
</comment>
<evidence type="ECO:0000256" key="4">
    <source>
        <dbReference type="ARBA" id="ARBA00022692"/>
    </source>
</evidence>
<evidence type="ECO:0000256" key="9">
    <source>
        <dbReference type="HAMAP-Rule" id="MF_00161"/>
    </source>
</evidence>
<protein>
    <recommendedName>
        <fullName evidence="9">Lipoprotein signal peptidase</fullName>
        <ecNumber evidence="9">3.4.23.36</ecNumber>
    </recommendedName>
    <alternativeName>
        <fullName evidence="9">Prolipoprotein signal peptidase</fullName>
    </alternativeName>
    <alternativeName>
        <fullName evidence="9">Signal peptidase II</fullName>
        <shortName evidence="9">SPase II</shortName>
    </alternativeName>
</protein>
<evidence type="ECO:0000313" key="13">
    <source>
        <dbReference type="Proteomes" id="UP000243180"/>
    </source>
</evidence>
<dbReference type="KEGG" id="slim:SCL_0923"/>
<evidence type="ECO:0000256" key="3">
    <source>
        <dbReference type="ARBA" id="ARBA00022670"/>
    </source>
</evidence>
<evidence type="ECO:0000256" key="5">
    <source>
        <dbReference type="ARBA" id="ARBA00022750"/>
    </source>
</evidence>
<dbReference type="PRINTS" id="PR00781">
    <property type="entry name" value="LIPOSIGPTASE"/>
</dbReference>
<keyword evidence="7 9" id="KW-1133">Transmembrane helix</keyword>
<dbReference type="NCBIfam" id="TIGR00077">
    <property type="entry name" value="lspA"/>
    <property type="match status" value="1"/>
</dbReference>
<dbReference type="GO" id="GO:0005886">
    <property type="term" value="C:plasma membrane"/>
    <property type="evidence" value="ECO:0007669"/>
    <property type="project" value="UniProtKB-SubCell"/>
</dbReference>
<evidence type="ECO:0000256" key="8">
    <source>
        <dbReference type="ARBA" id="ARBA00023136"/>
    </source>
</evidence>
<comment type="similarity">
    <text evidence="1 9 11">Belongs to the peptidase A8 family.</text>
</comment>
<feature type="transmembrane region" description="Helical" evidence="9">
    <location>
        <begin position="88"/>
        <end position="105"/>
    </location>
</feature>
<comment type="subcellular location">
    <subcellularLocation>
        <location evidence="9">Cell membrane</location>
        <topology evidence="9">Multi-pass membrane protein</topology>
    </subcellularLocation>
</comment>
<comment type="pathway">
    <text evidence="9">Protein modification; lipoprotein biosynthesis (signal peptide cleavage).</text>
</comment>
<feature type="transmembrane region" description="Helical" evidence="9">
    <location>
        <begin position="47"/>
        <end position="76"/>
    </location>
</feature>
<keyword evidence="3 9" id="KW-0645">Protease</keyword>
<dbReference type="EMBL" id="AP014879">
    <property type="protein sequence ID" value="BAV33240.1"/>
    <property type="molecule type" value="Genomic_DNA"/>
</dbReference>
<organism evidence="12 13">
    <name type="scientific">Sulfuricaulis limicola</name>
    <dbReference type="NCBI Taxonomy" id="1620215"/>
    <lineage>
        <taxon>Bacteria</taxon>
        <taxon>Pseudomonadati</taxon>
        <taxon>Pseudomonadota</taxon>
        <taxon>Gammaproteobacteria</taxon>
        <taxon>Acidiferrobacterales</taxon>
        <taxon>Acidiferrobacteraceae</taxon>
        <taxon>Sulfuricaulis</taxon>
    </lineage>
</organism>
<dbReference type="RefSeq" id="WP_096360121.1">
    <property type="nucleotide sequence ID" value="NZ_AP014879.1"/>
</dbReference>
<keyword evidence="4 9" id="KW-0812">Transmembrane</keyword>
<keyword evidence="12" id="KW-0449">Lipoprotein</keyword>
<dbReference type="Proteomes" id="UP000243180">
    <property type="component" value="Chromosome"/>
</dbReference>
<evidence type="ECO:0000256" key="1">
    <source>
        <dbReference type="ARBA" id="ARBA00006139"/>
    </source>
</evidence>
<dbReference type="HAMAP" id="MF_00161">
    <property type="entry name" value="LspA"/>
    <property type="match status" value="1"/>
</dbReference>
<evidence type="ECO:0000256" key="11">
    <source>
        <dbReference type="RuleBase" id="RU004181"/>
    </source>
</evidence>
<feature type="active site" evidence="9">
    <location>
        <position position="133"/>
    </location>
</feature>
<dbReference type="InterPro" id="IPR001872">
    <property type="entry name" value="Peptidase_A8"/>
</dbReference>
<evidence type="ECO:0000313" key="12">
    <source>
        <dbReference type="EMBL" id="BAV33240.1"/>
    </source>
</evidence>
<evidence type="ECO:0000256" key="2">
    <source>
        <dbReference type="ARBA" id="ARBA00022475"/>
    </source>
</evidence>
<dbReference type="OrthoDB" id="9810259at2"/>
<dbReference type="InParanoid" id="A0A1B4XEK8"/>
<evidence type="ECO:0000256" key="7">
    <source>
        <dbReference type="ARBA" id="ARBA00022989"/>
    </source>
</evidence>